<dbReference type="Gene3D" id="3.40.50.1820">
    <property type="entry name" value="alpha/beta hydrolase"/>
    <property type="match status" value="1"/>
</dbReference>
<dbReference type="SUPFAM" id="SSF53474">
    <property type="entry name" value="alpha/beta-Hydrolases"/>
    <property type="match status" value="1"/>
</dbReference>
<name>A0A9Q4B4I0_SALAG</name>
<feature type="domain" description="Serine aminopeptidase S33" evidence="4">
    <location>
        <begin position="64"/>
        <end position="167"/>
    </location>
</feature>
<keyword evidence="3" id="KW-0472">Membrane</keyword>
<accession>A0A9Q4B4I0</accession>
<dbReference type="InterPro" id="IPR029058">
    <property type="entry name" value="AB_hydrolase_fold"/>
</dbReference>
<dbReference type="PRINTS" id="PR00111">
    <property type="entry name" value="ABHYDROLASE"/>
</dbReference>
<dbReference type="Pfam" id="PF12146">
    <property type="entry name" value="Hydrolase_4"/>
    <property type="match status" value="1"/>
</dbReference>
<dbReference type="PANTHER" id="PTHR22946">
    <property type="entry name" value="DIENELACTONE HYDROLASE DOMAIN-CONTAINING PROTEIN-RELATED"/>
    <property type="match status" value="1"/>
</dbReference>
<keyword evidence="6" id="KW-1185">Reference proteome</keyword>
<feature type="transmembrane region" description="Helical" evidence="3">
    <location>
        <begin position="6"/>
        <end position="22"/>
    </location>
</feature>
<keyword evidence="3" id="KW-0812">Transmembrane</keyword>
<evidence type="ECO:0000256" key="3">
    <source>
        <dbReference type="SAM" id="Phobius"/>
    </source>
</evidence>
<comment type="caution">
    <text evidence="5">The sequence shown here is derived from an EMBL/GenBank/DDBJ whole genome shotgun (WGS) entry which is preliminary data.</text>
</comment>
<dbReference type="AlphaFoldDB" id="A0A9Q4B4I0"/>
<reference evidence="5" key="1">
    <citation type="submission" date="2020-06" db="EMBL/GenBank/DDBJ databases">
        <title>Insight into the genomes of haloalkaliphilic bacilli from Kenyan soda lakes.</title>
        <authorList>
            <person name="Mwirichia R."/>
            <person name="Villamizar G.C."/>
            <person name="Poehlein A."/>
            <person name="Mugweru J."/>
            <person name="Kipnyargis A."/>
            <person name="Kiplimo D."/>
            <person name="Orwa P."/>
            <person name="Daniel R."/>
        </authorList>
    </citation>
    <scope>NUCLEOTIDE SEQUENCE</scope>
    <source>
        <strain evidence="5">B1096_S55</strain>
    </source>
</reference>
<dbReference type="InterPro" id="IPR022742">
    <property type="entry name" value="Hydrolase_4"/>
</dbReference>
<dbReference type="RefSeq" id="WP_257822557.1">
    <property type="nucleotide sequence ID" value="NZ_JABXYM010000001.1"/>
</dbReference>
<protein>
    <submittedName>
        <fullName evidence="5">Alpha/beta fold hydrolase</fullName>
    </submittedName>
</protein>
<sequence>MKYALFMAFVGVGMSLFLRRYIIRHVFTPKRKEDQTYPNSTYENIEVELDIGTMRGWFIKSEGARGCFLLVHGWGSQKSNMLRYVDPLIASGYDVIMMDVLGHGQSDAIQKQVSIKSFVQSIKATIDYVEERTDINSHAIYVLGHSMGGTAASIVNATDERIQALITDSMPTSLKNISQSMAGNITLPYRPFGWLLISWFLIRDGVFIKARKEWRLEKIMKNQQSPALAIHGTQDTKVPISNVDVLLTHSNFKQVIKVETKGHDNCVKDNGFWENIFRFITDNRP</sequence>
<dbReference type="InterPro" id="IPR050261">
    <property type="entry name" value="FrsA_esterase"/>
</dbReference>
<dbReference type="EMBL" id="JABXYM010000001">
    <property type="protein sequence ID" value="MCR6098182.1"/>
    <property type="molecule type" value="Genomic_DNA"/>
</dbReference>
<gene>
    <name evidence="5" type="ORF">HXA33_16700</name>
</gene>
<evidence type="ECO:0000256" key="1">
    <source>
        <dbReference type="ARBA" id="ARBA00022801"/>
    </source>
</evidence>
<keyword evidence="3" id="KW-1133">Transmembrane helix</keyword>
<evidence type="ECO:0000313" key="5">
    <source>
        <dbReference type="EMBL" id="MCR6098182.1"/>
    </source>
</evidence>
<organism evidence="5 6">
    <name type="scientific">Salipaludibacillus agaradhaerens</name>
    <name type="common">Bacillus agaradhaerens</name>
    <dbReference type="NCBI Taxonomy" id="76935"/>
    <lineage>
        <taxon>Bacteria</taxon>
        <taxon>Bacillati</taxon>
        <taxon>Bacillota</taxon>
        <taxon>Bacilli</taxon>
        <taxon>Bacillales</taxon>
        <taxon>Bacillaceae</taxon>
    </lineage>
</organism>
<evidence type="ECO:0000259" key="4">
    <source>
        <dbReference type="Pfam" id="PF12146"/>
    </source>
</evidence>
<dbReference type="InterPro" id="IPR000073">
    <property type="entry name" value="AB_hydrolase_1"/>
</dbReference>
<dbReference type="GO" id="GO:0052689">
    <property type="term" value="F:carboxylic ester hydrolase activity"/>
    <property type="evidence" value="ECO:0007669"/>
    <property type="project" value="UniProtKB-ARBA"/>
</dbReference>
<proteinExistence type="inferred from homology"/>
<evidence type="ECO:0000256" key="2">
    <source>
        <dbReference type="ARBA" id="ARBA00038115"/>
    </source>
</evidence>
<dbReference type="Proteomes" id="UP001057753">
    <property type="component" value="Unassembled WGS sequence"/>
</dbReference>
<comment type="similarity">
    <text evidence="2">Belongs to the AB hydrolase superfamily. FUS2 hydrolase family.</text>
</comment>
<evidence type="ECO:0000313" key="6">
    <source>
        <dbReference type="Proteomes" id="UP001057753"/>
    </source>
</evidence>
<keyword evidence="1 5" id="KW-0378">Hydrolase</keyword>
<dbReference type="PANTHER" id="PTHR22946:SF9">
    <property type="entry name" value="POLYKETIDE TRANSFERASE AF380"/>
    <property type="match status" value="1"/>
</dbReference>